<evidence type="ECO:0000313" key="3">
    <source>
        <dbReference type="EMBL" id="MCO6025699.1"/>
    </source>
</evidence>
<reference evidence="3 4" key="1">
    <citation type="submission" date="2022-06" db="EMBL/GenBank/DDBJ databases">
        <title>A taxonomic note on the genus Prevotella: Description of four novel genera and emended description of the genera Hallella and Xylanibacter.</title>
        <authorList>
            <person name="Hitch T.C.A."/>
        </authorList>
    </citation>
    <scope>NUCLEOTIDE SEQUENCE [LARGE SCALE GENOMIC DNA]</scope>
    <source>
        <strain evidence="3 4">DSM 100619</strain>
    </source>
</reference>
<gene>
    <name evidence="3" type="ORF">NG821_07575</name>
</gene>
<dbReference type="Proteomes" id="UP001204015">
    <property type="component" value="Unassembled WGS sequence"/>
</dbReference>
<evidence type="ECO:0000259" key="2">
    <source>
        <dbReference type="Pfam" id="PF01557"/>
    </source>
</evidence>
<dbReference type="Pfam" id="PF01557">
    <property type="entry name" value="FAA_hydrolase"/>
    <property type="match status" value="1"/>
</dbReference>
<proteinExistence type="predicted"/>
<dbReference type="EMBL" id="JAMXLY010000025">
    <property type="protein sequence ID" value="MCO6025699.1"/>
    <property type="molecule type" value="Genomic_DNA"/>
</dbReference>
<keyword evidence="3" id="KW-0378">Hydrolase</keyword>
<comment type="caution">
    <text evidence="3">The sequence shown here is derived from an EMBL/GenBank/DDBJ whole genome shotgun (WGS) entry which is preliminary data.</text>
</comment>
<protein>
    <submittedName>
        <fullName evidence="3">Fumarylacetoacetate hydrolase family protein</fullName>
    </submittedName>
</protein>
<dbReference type="SUPFAM" id="SSF56529">
    <property type="entry name" value="FAH"/>
    <property type="match status" value="1"/>
</dbReference>
<dbReference type="PANTHER" id="PTHR11820:SF7">
    <property type="entry name" value="ACYLPYRUVASE FAHD1, MITOCHONDRIAL"/>
    <property type="match status" value="1"/>
</dbReference>
<feature type="domain" description="Fumarylacetoacetase-like C-terminal" evidence="2">
    <location>
        <begin position="2"/>
        <end position="179"/>
    </location>
</feature>
<dbReference type="RefSeq" id="WP_252761056.1">
    <property type="nucleotide sequence ID" value="NZ_JAMXLY010000025.1"/>
</dbReference>
<dbReference type="InterPro" id="IPR036663">
    <property type="entry name" value="Fumarylacetoacetase_C_sf"/>
</dbReference>
<organism evidence="3 4">
    <name type="scientific">Segatella cerevisiae</name>
    <dbReference type="NCBI Taxonomy" id="2053716"/>
    <lineage>
        <taxon>Bacteria</taxon>
        <taxon>Pseudomonadati</taxon>
        <taxon>Bacteroidota</taxon>
        <taxon>Bacteroidia</taxon>
        <taxon>Bacteroidales</taxon>
        <taxon>Prevotellaceae</taxon>
        <taxon>Segatella</taxon>
    </lineage>
</organism>
<evidence type="ECO:0000313" key="4">
    <source>
        <dbReference type="Proteomes" id="UP001204015"/>
    </source>
</evidence>
<dbReference type="Gene3D" id="3.90.850.10">
    <property type="entry name" value="Fumarylacetoacetase-like, C-terminal domain"/>
    <property type="match status" value="1"/>
</dbReference>
<name>A0ABT1BXK5_9BACT</name>
<sequence>MKIFTVLGNYPSKTGALQDASLPKGPVIYLKPDSALLKGSKPFFIPDNLGEIRYCAELVVRICRLGKSIPTRFAYRYYDAVTVGVNFIASDLLKKLRTSGLPWDKATGFDASAALGEWVSKEKFYNVQAIHFHLNVNDAVSQESCSSDMGYTVDELISSISMYDTLKTGDMLYTGCPVDLMPAHIEDHISGFLEDRKVLDFNLK</sequence>
<dbReference type="GO" id="GO:0016787">
    <property type="term" value="F:hydrolase activity"/>
    <property type="evidence" value="ECO:0007669"/>
    <property type="project" value="UniProtKB-KW"/>
</dbReference>
<accession>A0ABT1BXK5</accession>
<dbReference type="InterPro" id="IPR011234">
    <property type="entry name" value="Fumarylacetoacetase-like_C"/>
</dbReference>
<keyword evidence="4" id="KW-1185">Reference proteome</keyword>
<evidence type="ECO:0000256" key="1">
    <source>
        <dbReference type="ARBA" id="ARBA00022723"/>
    </source>
</evidence>
<dbReference type="PANTHER" id="PTHR11820">
    <property type="entry name" value="ACYLPYRUVASE"/>
    <property type="match status" value="1"/>
</dbReference>
<keyword evidence="1" id="KW-0479">Metal-binding</keyword>